<dbReference type="InterPro" id="IPR011712">
    <property type="entry name" value="Sig_transdc_His_kin_sub3_dim/P"/>
</dbReference>
<dbReference type="PROSITE" id="PS50109">
    <property type="entry name" value="HIS_KIN"/>
    <property type="match status" value="1"/>
</dbReference>
<reference evidence="19" key="1">
    <citation type="submission" date="2020-02" db="EMBL/GenBank/DDBJ databases">
        <authorList>
            <person name="Meier V. D."/>
        </authorList>
    </citation>
    <scope>NUCLEOTIDE SEQUENCE</scope>
    <source>
        <strain evidence="19">AVDCRST_MAG25</strain>
    </source>
</reference>
<dbReference type="Pfam" id="PF02518">
    <property type="entry name" value="HATPase_c"/>
    <property type="match status" value="1"/>
</dbReference>
<evidence type="ECO:0000313" key="19">
    <source>
        <dbReference type="EMBL" id="CAA9484085.1"/>
    </source>
</evidence>
<dbReference type="GO" id="GO:0046872">
    <property type="term" value="F:metal ion binding"/>
    <property type="evidence" value="ECO:0007669"/>
    <property type="project" value="UniProtKB-KW"/>
</dbReference>
<evidence type="ECO:0000256" key="13">
    <source>
        <dbReference type="ARBA" id="ARBA00023014"/>
    </source>
</evidence>
<dbReference type="PROSITE" id="PS50113">
    <property type="entry name" value="PAC"/>
    <property type="match status" value="1"/>
</dbReference>
<organism evidence="19">
    <name type="scientific">uncultured Rubrobacteraceae bacterium</name>
    <dbReference type="NCBI Taxonomy" id="349277"/>
    <lineage>
        <taxon>Bacteria</taxon>
        <taxon>Bacillati</taxon>
        <taxon>Actinomycetota</taxon>
        <taxon>Rubrobacteria</taxon>
        <taxon>Rubrobacterales</taxon>
        <taxon>Rubrobacteraceae</taxon>
        <taxon>environmental samples</taxon>
    </lineage>
</organism>
<keyword evidence="12" id="KW-0902">Two-component regulatory system</keyword>
<comment type="subcellular location">
    <subcellularLocation>
        <location evidence="3">Cytoplasm</location>
    </subcellularLocation>
</comment>
<dbReference type="InterPro" id="IPR000014">
    <property type="entry name" value="PAS"/>
</dbReference>
<evidence type="ECO:0000256" key="5">
    <source>
        <dbReference type="ARBA" id="ARBA00017322"/>
    </source>
</evidence>
<dbReference type="InterPro" id="IPR001610">
    <property type="entry name" value="PAC"/>
</dbReference>
<evidence type="ECO:0000259" key="17">
    <source>
        <dbReference type="PROSITE" id="PS50112"/>
    </source>
</evidence>
<dbReference type="GO" id="GO:0005737">
    <property type="term" value="C:cytoplasm"/>
    <property type="evidence" value="ECO:0007669"/>
    <property type="project" value="UniProtKB-SubCell"/>
</dbReference>
<dbReference type="CDD" id="cd16917">
    <property type="entry name" value="HATPase_UhpB-NarQ-NarX-like"/>
    <property type="match status" value="1"/>
</dbReference>
<dbReference type="NCBIfam" id="TIGR00229">
    <property type="entry name" value="sensory_box"/>
    <property type="match status" value="1"/>
</dbReference>
<dbReference type="PANTHER" id="PTHR24421">
    <property type="entry name" value="NITRATE/NITRITE SENSOR PROTEIN NARX-RELATED"/>
    <property type="match status" value="1"/>
</dbReference>
<evidence type="ECO:0000256" key="15">
    <source>
        <dbReference type="ARBA" id="ARBA00030800"/>
    </source>
</evidence>
<dbReference type="SUPFAM" id="SSF55785">
    <property type="entry name" value="PYP-like sensor domain (PAS domain)"/>
    <property type="match status" value="1"/>
</dbReference>
<comment type="function">
    <text evidence="14">Member of the two-component regulatory system NreB/NreC involved in the control of dissimilatory nitrate/nitrite reduction in response to oxygen. NreB functions as a direct oxygen sensor histidine kinase which is autophosphorylated, in the absence of oxygen, probably at the conserved histidine residue, and transfers its phosphate group probably to a conserved aspartate residue of NreC. NreB/NreC activates the expression of the nitrate (narGHJI) and nitrite (nir) reductase operons, as well as the putative nitrate transporter gene narT.</text>
</comment>
<dbReference type="Pfam" id="PF13426">
    <property type="entry name" value="PAS_9"/>
    <property type="match status" value="1"/>
</dbReference>
<feature type="domain" description="Histidine kinase" evidence="16">
    <location>
        <begin position="150"/>
        <end position="334"/>
    </location>
</feature>
<evidence type="ECO:0000256" key="12">
    <source>
        <dbReference type="ARBA" id="ARBA00023012"/>
    </source>
</evidence>
<evidence type="ECO:0000256" key="7">
    <source>
        <dbReference type="ARBA" id="ARBA00022490"/>
    </source>
</evidence>
<comment type="catalytic activity">
    <reaction evidence="1">
        <text>ATP + protein L-histidine = ADP + protein N-phospho-L-histidine.</text>
        <dbReference type="EC" id="2.7.13.3"/>
    </reaction>
</comment>
<evidence type="ECO:0000256" key="10">
    <source>
        <dbReference type="ARBA" id="ARBA00022777"/>
    </source>
</evidence>
<evidence type="ECO:0000256" key="14">
    <source>
        <dbReference type="ARBA" id="ARBA00024827"/>
    </source>
</evidence>
<dbReference type="SMART" id="SM00387">
    <property type="entry name" value="HATPase_c"/>
    <property type="match status" value="1"/>
</dbReference>
<keyword evidence="13" id="KW-0411">Iron-sulfur</keyword>
<dbReference type="InterPro" id="IPR000700">
    <property type="entry name" value="PAS-assoc_C"/>
</dbReference>
<dbReference type="InterPro" id="IPR035965">
    <property type="entry name" value="PAS-like_dom_sf"/>
</dbReference>
<dbReference type="GO" id="GO:0000155">
    <property type="term" value="F:phosphorelay sensor kinase activity"/>
    <property type="evidence" value="ECO:0007669"/>
    <property type="project" value="InterPro"/>
</dbReference>
<sequence length="346" mass="38461">MDDPDRLRLFERAVAASTNSIVITDARQPDGPLVYVNPAFERTTGYAAEEALGHNCRFLQGEDRDQPGLAELKAAVRAGRHCTVVLRNYRKDGTLFYNELSVYPVRDEGGHMANFVGVQNDVTERIRTEEALREIRRAERRRIARDLHDIVLQDLSGALQSLRLLHLRAKRSDAELDLAEELEALGRASSGLRSAVYDLRREKERPFVGSVESLVALNRQATPEREIRLTVAEDFPEELSGGRSVELLRVVQEALTNARRHSGARRVEVKLGAEDGEILVEVADDGRGFDPRSIRTGVGLSAMRERAEGMGGTLAVHGRPGEGTAVAVRIPRWDDTQAPPRLRPLP</sequence>
<keyword evidence="7" id="KW-0963">Cytoplasm</keyword>
<dbReference type="AlphaFoldDB" id="A0A6J4RX73"/>
<dbReference type="SMART" id="SM00086">
    <property type="entry name" value="PAC"/>
    <property type="match status" value="1"/>
</dbReference>
<dbReference type="PRINTS" id="PR00344">
    <property type="entry name" value="BCTRLSENSOR"/>
</dbReference>
<accession>A0A6J4RX73</accession>
<dbReference type="GO" id="GO:0051539">
    <property type="term" value="F:4 iron, 4 sulfur cluster binding"/>
    <property type="evidence" value="ECO:0007669"/>
    <property type="project" value="UniProtKB-KW"/>
</dbReference>
<dbReference type="SUPFAM" id="SSF55874">
    <property type="entry name" value="ATPase domain of HSP90 chaperone/DNA topoisomerase II/histidine kinase"/>
    <property type="match status" value="1"/>
</dbReference>
<keyword evidence="8" id="KW-0808">Transferase</keyword>
<dbReference type="EMBL" id="CADCVI010000196">
    <property type="protein sequence ID" value="CAA9484085.1"/>
    <property type="molecule type" value="Genomic_DNA"/>
</dbReference>
<keyword evidence="6" id="KW-0004">4Fe-4S</keyword>
<dbReference type="Gene3D" id="1.20.5.1930">
    <property type="match status" value="1"/>
</dbReference>
<evidence type="ECO:0000256" key="1">
    <source>
        <dbReference type="ARBA" id="ARBA00000085"/>
    </source>
</evidence>
<evidence type="ECO:0000256" key="3">
    <source>
        <dbReference type="ARBA" id="ARBA00004496"/>
    </source>
</evidence>
<evidence type="ECO:0000259" key="18">
    <source>
        <dbReference type="PROSITE" id="PS50113"/>
    </source>
</evidence>
<evidence type="ECO:0000256" key="4">
    <source>
        <dbReference type="ARBA" id="ARBA00012438"/>
    </source>
</evidence>
<gene>
    <name evidence="19" type="ORF">AVDCRST_MAG25-2959</name>
</gene>
<dbReference type="SMART" id="SM00091">
    <property type="entry name" value="PAS"/>
    <property type="match status" value="1"/>
</dbReference>
<dbReference type="InterPro" id="IPR004358">
    <property type="entry name" value="Sig_transdc_His_kin-like_C"/>
</dbReference>
<dbReference type="Gene3D" id="3.30.565.10">
    <property type="entry name" value="Histidine kinase-like ATPase, C-terminal domain"/>
    <property type="match status" value="1"/>
</dbReference>
<evidence type="ECO:0000259" key="16">
    <source>
        <dbReference type="PROSITE" id="PS50109"/>
    </source>
</evidence>
<evidence type="ECO:0000256" key="2">
    <source>
        <dbReference type="ARBA" id="ARBA00001966"/>
    </source>
</evidence>
<name>A0A6J4RX73_9ACTN</name>
<comment type="cofactor">
    <cofactor evidence="2">
        <name>[4Fe-4S] cluster</name>
        <dbReference type="ChEBI" id="CHEBI:49883"/>
    </cofactor>
</comment>
<dbReference type="Pfam" id="PF07730">
    <property type="entry name" value="HisKA_3"/>
    <property type="match status" value="1"/>
</dbReference>
<dbReference type="PROSITE" id="PS50112">
    <property type="entry name" value="PAS"/>
    <property type="match status" value="1"/>
</dbReference>
<dbReference type="CDD" id="cd00130">
    <property type="entry name" value="PAS"/>
    <property type="match status" value="1"/>
</dbReference>
<evidence type="ECO:0000256" key="8">
    <source>
        <dbReference type="ARBA" id="ARBA00022679"/>
    </source>
</evidence>
<feature type="domain" description="PAS" evidence="17">
    <location>
        <begin position="6"/>
        <end position="79"/>
    </location>
</feature>
<dbReference type="InterPro" id="IPR003594">
    <property type="entry name" value="HATPase_dom"/>
</dbReference>
<dbReference type="InterPro" id="IPR036890">
    <property type="entry name" value="HATPase_C_sf"/>
</dbReference>
<keyword evidence="10" id="KW-0418">Kinase</keyword>
<evidence type="ECO:0000256" key="9">
    <source>
        <dbReference type="ARBA" id="ARBA00022723"/>
    </source>
</evidence>
<proteinExistence type="predicted"/>
<dbReference type="EC" id="2.7.13.3" evidence="4"/>
<keyword evidence="9" id="KW-0479">Metal-binding</keyword>
<protein>
    <recommendedName>
        <fullName evidence="5">Oxygen sensor histidine kinase NreB</fullName>
        <ecNumber evidence="4">2.7.13.3</ecNumber>
    </recommendedName>
    <alternativeName>
        <fullName evidence="15">Nitrogen regulation protein B</fullName>
    </alternativeName>
</protein>
<evidence type="ECO:0000256" key="6">
    <source>
        <dbReference type="ARBA" id="ARBA00022485"/>
    </source>
</evidence>
<keyword evidence="11" id="KW-0408">Iron</keyword>
<dbReference type="InterPro" id="IPR005467">
    <property type="entry name" value="His_kinase_dom"/>
</dbReference>
<dbReference type="GO" id="GO:0016020">
    <property type="term" value="C:membrane"/>
    <property type="evidence" value="ECO:0007669"/>
    <property type="project" value="InterPro"/>
</dbReference>
<evidence type="ECO:0000256" key="11">
    <source>
        <dbReference type="ARBA" id="ARBA00023004"/>
    </source>
</evidence>
<feature type="domain" description="PAC" evidence="18">
    <location>
        <begin position="80"/>
        <end position="134"/>
    </location>
</feature>
<dbReference type="Gene3D" id="3.30.450.20">
    <property type="entry name" value="PAS domain"/>
    <property type="match status" value="1"/>
</dbReference>
<dbReference type="InterPro" id="IPR050482">
    <property type="entry name" value="Sensor_HK_TwoCompSys"/>
</dbReference>
<dbReference type="GO" id="GO:0046983">
    <property type="term" value="F:protein dimerization activity"/>
    <property type="evidence" value="ECO:0007669"/>
    <property type="project" value="InterPro"/>
</dbReference>